<feature type="transmembrane region" description="Helical" evidence="2">
    <location>
        <begin position="53"/>
        <end position="80"/>
    </location>
</feature>
<gene>
    <name evidence="4" type="ORF">ABFW12_18540</name>
</gene>
<evidence type="ECO:0000313" key="4">
    <source>
        <dbReference type="EMBL" id="MEX3740222.1"/>
    </source>
</evidence>
<feature type="region of interest" description="Disordered" evidence="1">
    <location>
        <begin position="158"/>
        <end position="195"/>
    </location>
</feature>
<keyword evidence="2" id="KW-0812">Transmembrane</keyword>
<name>A0ABV3VFP9_9MYCO</name>
<dbReference type="Proteomes" id="UP001558474">
    <property type="component" value="Unassembled WGS sequence"/>
</dbReference>
<evidence type="ECO:0000256" key="2">
    <source>
        <dbReference type="SAM" id="Phobius"/>
    </source>
</evidence>
<evidence type="ECO:0000256" key="1">
    <source>
        <dbReference type="SAM" id="MobiDB-lite"/>
    </source>
</evidence>
<feature type="compositionally biased region" description="Low complexity" evidence="1">
    <location>
        <begin position="679"/>
        <end position="690"/>
    </location>
</feature>
<feature type="domain" description="Type VII secretion system protein EccE" evidence="3">
    <location>
        <begin position="334"/>
        <end position="398"/>
    </location>
</feature>
<dbReference type="RefSeq" id="WP_368573455.1">
    <property type="nucleotide sequence ID" value="NZ_JBDLOU010000040.1"/>
</dbReference>
<evidence type="ECO:0000259" key="3">
    <source>
        <dbReference type="Pfam" id="PF11203"/>
    </source>
</evidence>
<keyword evidence="2" id="KW-0472">Membrane</keyword>
<keyword evidence="5" id="KW-1185">Reference proteome</keyword>
<accession>A0ABV3VFP9</accession>
<protein>
    <submittedName>
        <fullName evidence="4">Type VII secretion protein EccE</fullName>
    </submittedName>
</protein>
<sequence length="697" mass="74052">MNRRRRSKPPTKRATATTGSTISLDTRLSTVLPAAVLAIAIATIPVYRWPGYVALTVGAAAVFGLVVITVGGFTAPQWLWQRITVWRDSRKERPLRPEPSTTVTFEDGRSVDKAVCSTASAGPDRSIAVIQAVWALRVAQARDADASRLDVVVSTVEHYGDGSEGTPPQPDSASVHQTAAGGDEDDTRPPRPPELVSDAELAERFGASPLRHARQRMGGVTASVARSKDAQVVTLSLPPTTTVAVGGEEIGVIWDGEQLICALDLHGRAHQPHWLRQRRVSTTATVPLDVLEAAIEALGEGKPCSVDIVLDATRLAMTSYGGVYDTSLAGRPVAGARSTVLIARFAPAKAAAYFAARTSLPTAAATSLVRLARALGVAGCPTTPLTATDLDRLAQRSRSRGGQRWGYIAADGSAGQVDSIYCIDPASLTDARFPELWSVRADSVMVTLRRDVRGRWSGFARVRGPRPLPDAPLPFLRALPGQQGAAATIGRPVADTAPVRTVYEPLSHLGDLTIPTGSDGQVLGMNELGDQLLLPLVPATDQLIAAQVHPIYAEQLILRAAATGARVTIISDDEARWHDLLGEGVWLAAPGSELSSEPNDLHVYDVGVPAPASPQNATLELVGPTPARDAEGKEVDPFAAVRATVTLQQNLDVVTVKVPSYEPIVVRTAVDPAERPYLPSARSRSPQQRRTPVGAQR</sequence>
<dbReference type="Pfam" id="PF11203">
    <property type="entry name" value="EccE"/>
    <property type="match status" value="1"/>
</dbReference>
<dbReference type="EMBL" id="JBDLOU010000040">
    <property type="protein sequence ID" value="MEX3740222.1"/>
    <property type="molecule type" value="Genomic_DNA"/>
</dbReference>
<comment type="caution">
    <text evidence="4">The sequence shown here is derived from an EMBL/GenBank/DDBJ whole genome shotgun (WGS) entry which is preliminary data.</text>
</comment>
<reference evidence="4 5" key="1">
    <citation type="submission" date="2024-04" db="EMBL/GenBank/DDBJ databases">
        <title>Genomic Markers of Mycobacteria.</title>
        <authorList>
            <person name="Soliman M.S."/>
            <person name="Elkholy A."/>
            <person name="Soliman N.S."/>
            <person name="Abbas A."/>
            <person name="Khayrat S."/>
            <person name="Shawky S."/>
        </authorList>
    </citation>
    <scope>NUCLEOTIDE SEQUENCE [LARGE SCALE GENOMIC DNA]</scope>
    <source>
        <strain evidence="4 5">Egy-CU-AM5</strain>
    </source>
</reference>
<keyword evidence="2" id="KW-1133">Transmembrane helix</keyword>
<feature type="region of interest" description="Disordered" evidence="1">
    <location>
        <begin position="672"/>
        <end position="697"/>
    </location>
</feature>
<organism evidence="4 5">
    <name type="scientific">Mycolicibacterium porcinum</name>
    <dbReference type="NCBI Taxonomy" id="39693"/>
    <lineage>
        <taxon>Bacteria</taxon>
        <taxon>Bacillati</taxon>
        <taxon>Actinomycetota</taxon>
        <taxon>Actinomycetes</taxon>
        <taxon>Mycobacteriales</taxon>
        <taxon>Mycobacteriaceae</taxon>
        <taxon>Mycolicibacterium</taxon>
    </lineage>
</organism>
<proteinExistence type="predicted"/>
<dbReference type="InterPro" id="IPR050051">
    <property type="entry name" value="EccE_dom"/>
</dbReference>
<evidence type="ECO:0000313" key="5">
    <source>
        <dbReference type="Proteomes" id="UP001558474"/>
    </source>
</evidence>